<dbReference type="EMBL" id="JAYMYR010000003">
    <property type="protein sequence ID" value="KAK7372385.1"/>
    <property type="molecule type" value="Genomic_DNA"/>
</dbReference>
<protein>
    <submittedName>
        <fullName evidence="1">Uncharacterized protein</fullName>
    </submittedName>
</protein>
<reference evidence="1 2" key="1">
    <citation type="submission" date="2024-01" db="EMBL/GenBank/DDBJ databases">
        <title>The genomes of 5 underutilized Papilionoideae crops provide insights into root nodulation and disease resistanc.</title>
        <authorList>
            <person name="Jiang F."/>
        </authorList>
    </citation>
    <scope>NUCLEOTIDE SEQUENCE [LARGE SCALE GENOMIC DNA]</scope>
    <source>
        <strain evidence="1">JINMINGXINNONG_FW02</strain>
        <tissue evidence="1">Leaves</tissue>
    </source>
</reference>
<organism evidence="1 2">
    <name type="scientific">Phaseolus coccineus</name>
    <name type="common">Scarlet runner bean</name>
    <name type="synonym">Phaseolus multiflorus</name>
    <dbReference type="NCBI Taxonomy" id="3886"/>
    <lineage>
        <taxon>Eukaryota</taxon>
        <taxon>Viridiplantae</taxon>
        <taxon>Streptophyta</taxon>
        <taxon>Embryophyta</taxon>
        <taxon>Tracheophyta</taxon>
        <taxon>Spermatophyta</taxon>
        <taxon>Magnoliopsida</taxon>
        <taxon>eudicotyledons</taxon>
        <taxon>Gunneridae</taxon>
        <taxon>Pentapetalae</taxon>
        <taxon>rosids</taxon>
        <taxon>fabids</taxon>
        <taxon>Fabales</taxon>
        <taxon>Fabaceae</taxon>
        <taxon>Papilionoideae</taxon>
        <taxon>50 kb inversion clade</taxon>
        <taxon>NPAAA clade</taxon>
        <taxon>indigoferoid/millettioid clade</taxon>
        <taxon>Phaseoleae</taxon>
        <taxon>Phaseolus</taxon>
    </lineage>
</organism>
<dbReference type="Proteomes" id="UP001374584">
    <property type="component" value="Unassembled WGS sequence"/>
</dbReference>
<name>A0AAN9NGL3_PHACN</name>
<proteinExistence type="predicted"/>
<evidence type="ECO:0000313" key="1">
    <source>
        <dbReference type="EMBL" id="KAK7372385.1"/>
    </source>
</evidence>
<accession>A0AAN9NGL3</accession>
<comment type="caution">
    <text evidence="1">The sequence shown here is derived from an EMBL/GenBank/DDBJ whole genome shotgun (WGS) entry which is preliminary data.</text>
</comment>
<gene>
    <name evidence="1" type="ORF">VNO80_05763</name>
</gene>
<evidence type="ECO:0000313" key="2">
    <source>
        <dbReference type="Proteomes" id="UP001374584"/>
    </source>
</evidence>
<keyword evidence="2" id="KW-1185">Reference proteome</keyword>
<dbReference type="AlphaFoldDB" id="A0AAN9NGL3"/>
<sequence>MIHSVDVTVRGTRGPFYYLCPIGEVSLLSSREDCVTHSDISEAVFIVRSLIEHTTIVALISYPIRQEGMAMAKAKAKAKAKAYHARDGKYHCSSL</sequence>